<feature type="compositionally biased region" description="Basic and acidic residues" evidence="1">
    <location>
        <begin position="176"/>
        <end position="187"/>
    </location>
</feature>
<proteinExistence type="predicted"/>
<dbReference type="InterPro" id="IPR032739">
    <property type="entry name" value="MRNIP"/>
</dbReference>
<dbReference type="PANTHER" id="PTHR15863">
    <property type="entry name" value="MRN COMPLEX-INTERACTING PROTEIN"/>
    <property type="match status" value="1"/>
</dbReference>
<protein>
    <recommendedName>
        <fullName evidence="2">MRN complex-interacting protein N-terminal domain-containing protein</fullName>
    </recommendedName>
</protein>
<dbReference type="PANTHER" id="PTHR15863:SF2">
    <property type="entry name" value="MRN COMPLEX-INTERACTING PROTEIN"/>
    <property type="match status" value="1"/>
</dbReference>
<organism evidence="3 4">
    <name type="scientific">Holothuria leucospilota</name>
    <name type="common">Black long sea cucumber</name>
    <name type="synonym">Mertensiothuria leucospilota</name>
    <dbReference type="NCBI Taxonomy" id="206669"/>
    <lineage>
        <taxon>Eukaryota</taxon>
        <taxon>Metazoa</taxon>
        <taxon>Echinodermata</taxon>
        <taxon>Eleutherozoa</taxon>
        <taxon>Echinozoa</taxon>
        <taxon>Holothuroidea</taxon>
        <taxon>Aspidochirotacea</taxon>
        <taxon>Aspidochirotida</taxon>
        <taxon>Holothuriidae</taxon>
        <taxon>Holothuria</taxon>
    </lineage>
</organism>
<feature type="compositionally biased region" description="Basic and acidic residues" evidence="1">
    <location>
        <begin position="38"/>
        <end position="54"/>
    </location>
</feature>
<evidence type="ECO:0000259" key="2">
    <source>
        <dbReference type="Pfam" id="PF15749"/>
    </source>
</evidence>
<gene>
    <name evidence="3" type="ORF">HOLleu_40172</name>
</gene>
<feature type="region of interest" description="Disordered" evidence="1">
    <location>
        <begin position="176"/>
        <end position="199"/>
    </location>
</feature>
<evidence type="ECO:0000313" key="3">
    <source>
        <dbReference type="EMBL" id="KAJ8020553.1"/>
    </source>
</evidence>
<sequence>MVYGKGSGADCRKLVQSLNMTAGELMESRRTSSNMQPNEHESTPHKEEVIRDSSEATSKWTNFLEEPEWTGFEDSNPDTKEHFNVVTERPRAIRRQHGIISFNKKQRFPEKTTHWQSSYCTKSASENVDSEKLYQQELLSLSASSSYPADVDEFDEGNDTLSSSRCRFFTRVSEDDKTSHPESEMNRCHASSKPSIEDSNLKNGVLQEKIPQQMNVSIHKQSHPMKRKRKYEAEVSKETLVNVRGNNSKWNMFLPAEMDDSEEEEKHVSEDSMERGWLKEDSTVMLDECSRSKIFQIDDALNDDLSWYD</sequence>
<dbReference type="Pfam" id="PF15749">
    <property type="entry name" value="MRNIP"/>
    <property type="match status" value="1"/>
</dbReference>
<dbReference type="InterPro" id="IPR049472">
    <property type="entry name" value="MRNIP_N"/>
</dbReference>
<evidence type="ECO:0000313" key="4">
    <source>
        <dbReference type="Proteomes" id="UP001152320"/>
    </source>
</evidence>
<dbReference type="GO" id="GO:0003682">
    <property type="term" value="F:chromatin binding"/>
    <property type="evidence" value="ECO:0007669"/>
    <property type="project" value="TreeGrafter"/>
</dbReference>
<dbReference type="EMBL" id="JAIZAY010000022">
    <property type="protein sequence ID" value="KAJ8020553.1"/>
    <property type="molecule type" value="Genomic_DNA"/>
</dbReference>
<feature type="domain" description="MRN complex-interacting protein N-terminal" evidence="2">
    <location>
        <begin position="2"/>
        <end position="63"/>
    </location>
</feature>
<feature type="region of interest" description="Disordered" evidence="1">
    <location>
        <begin position="22"/>
        <end position="57"/>
    </location>
</feature>
<evidence type="ECO:0000256" key="1">
    <source>
        <dbReference type="SAM" id="MobiDB-lite"/>
    </source>
</evidence>
<dbReference type="GO" id="GO:0005634">
    <property type="term" value="C:nucleus"/>
    <property type="evidence" value="ECO:0007669"/>
    <property type="project" value="TreeGrafter"/>
</dbReference>
<accession>A0A9Q1BCM4</accession>
<keyword evidence="4" id="KW-1185">Reference proteome</keyword>
<dbReference type="Proteomes" id="UP001152320">
    <property type="component" value="Chromosome 22"/>
</dbReference>
<reference evidence="3" key="1">
    <citation type="submission" date="2021-10" db="EMBL/GenBank/DDBJ databases">
        <title>Tropical sea cucumber genome reveals ecological adaptation and Cuvierian tubules defense mechanism.</title>
        <authorList>
            <person name="Chen T."/>
        </authorList>
    </citation>
    <scope>NUCLEOTIDE SEQUENCE</scope>
    <source>
        <strain evidence="3">Nanhai2018</strain>
        <tissue evidence="3">Muscle</tissue>
    </source>
</reference>
<dbReference type="AlphaFoldDB" id="A0A9Q1BCM4"/>
<dbReference type="OrthoDB" id="5960226at2759"/>
<dbReference type="GO" id="GO:0007095">
    <property type="term" value="P:mitotic G2 DNA damage checkpoint signaling"/>
    <property type="evidence" value="ECO:0007669"/>
    <property type="project" value="TreeGrafter"/>
</dbReference>
<comment type="caution">
    <text evidence="3">The sequence shown here is derived from an EMBL/GenBank/DDBJ whole genome shotgun (WGS) entry which is preliminary data.</text>
</comment>
<name>A0A9Q1BCM4_HOLLE</name>